<sequence>MLYRAHQKFSVSTIGPFAAQNEEIRGGIFTEGVAAEYRSELLRKMKRITSMDQYLETRRDMLAVISQNAYAPEFERRSEAKQKLMPSKPKIPRQTRRFVSKTSRDPLPNRFNRKINRMLRKIQGNVHAVPTMEESLQD</sequence>
<reference evidence="2" key="1">
    <citation type="journal article" date="2011" name="PLoS Biol.">
        <title>Gene gain and loss during evolution of obligate parasitism in the white rust pathogen of Arabidopsis thaliana.</title>
        <authorList>
            <person name="Kemen E."/>
            <person name="Gardiner A."/>
            <person name="Schultz-Larsen T."/>
            <person name="Kemen A.C."/>
            <person name="Balmuth A.L."/>
            <person name="Robert-Seilaniantz A."/>
            <person name="Bailey K."/>
            <person name="Holub E."/>
            <person name="Studholme D.J."/>
            <person name="Maclean D."/>
            <person name="Jones J.D."/>
        </authorList>
    </citation>
    <scope>NUCLEOTIDE SEQUENCE</scope>
</reference>
<evidence type="ECO:0000256" key="1">
    <source>
        <dbReference type="SAM" id="MobiDB-lite"/>
    </source>
</evidence>
<evidence type="ECO:0000313" key="2">
    <source>
        <dbReference type="EMBL" id="CCA28111.1"/>
    </source>
</evidence>
<dbReference type="HOGENOM" id="CLU_1858966_0_0_1"/>
<accession>F0X2K4</accession>
<gene>
    <name evidence="2" type="primary">AlNc14C1169G12824</name>
    <name evidence="2" type="ORF">ALNC14_142550</name>
</gene>
<proteinExistence type="predicted"/>
<protein>
    <submittedName>
        <fullName evidence="2">Uncharacterized protein AlNc14C1169G12824</fullName>
    </submittedName>
</protein>
<organism evidence="2">
    <name type="scientific">Albugo laibachii Nc14</name>
    <dbReference type="NCBI Taxonomy" id="890382"/>
    <lineage>
        <taxon>Eukaryota</taxon>
        <taxon>Sar</taxon>
        <taxon>Stramenopiles</taxon>
        <taxon>Oomycota</taxon>
        <taxon>Peronosporomycetes</taxon>
        <taxon>Albuginales</taxon>
        <taxon>Albuginaceae</taxon>
        <taxon>Albugo</taxon>
    </lineage>
</organism>
<name>F0X2K4_9STRA</name>
<feature type="compositionally biased region" description="Basic residues" evidence="1">
    <location>
        <begin position="90"/>
        <end position="99"/>
    </location>
</feature>
<reference evidence="2" key="2">
    <citation type="submission" date="2011-02" db="EMBL/GenBank/DDBJ databases">
        <authorList>
            <person name="MacLean D."/>
        </authorList>
    </citation>
    <scope>NUCLEOTIDE SEQUENCE</scope>
</reference>
<feature type="region of interest" description="Disordered" evidence="1">
    <location>
        <begin position="76"/>
        <end position="110"/>
    </location>
</feature>
<dbReference type="EMBL" id="FR824905">
    <property type="protein sequence ID" value="CCA28111.1"/>
    <property type="molecule type" value="Genomic_DNA"/>
</dbReference>
<dbReference type="AlphaFoldDB" id="F0X2K4"/>